<dbReference type="InterPro" id="IPR036322">
    <property type="entry name" value="WD40_repeat_dom_sf"/>
</dbReference>
<keyword evidence="3" id="KW-0677">Repeat</keyword>
<accession>A0ABD1IU80</accession>
<proteinExistence type="predicted"/>
<evidence type="ECO:0000259" key="7">
    <source>
        <dbReference type="Pfam" id="PF23383"/>
    </source>
</evidence>
<dbReference type="PANTHER" id="PTHR15722">
    <property type="entry name" value="IFT140/172-RELATED"/>
    <property type="match status" value="1"/>
</dbReference>
<dbReference type="InterPro" id="IPR056154">
    <property type="entry name" value="Beta-prop_IFT140_1st"/>
</dbReference>
<dbReference type="Gene3D" id="2.130.10.10">
    <property type="entry name" value="YVTN repeat-like/Quinoprotein amine dehydrogenase"/>
    <property type="match status" value="2"/>
</dbReference>
<gene>
    <name evidence="9" type="ORF">ACEWY4_026208</name>
</gene>
<evidence type="ECO:0000259" key="8">
    <source>
        <dbReference type="Pfam" id="PF23385"/>
    </source>
</evidence>
<dbReference type="Pfam" id="PF23385">
    <property type="entry name" value="Beta-prop_IFT140_2nd"/>
    <property type="match status" value="1"/>
</dbReference>
<keyword evidence="2 6" id="KW-0853">WD repeat</keyword>
<evidence type="ECO:0000313" key="9">
    <source>
        <dbReference type="EMBL" id="KAL2078523.1"/>
    </source>
</evidence>
<dbReference type="GO" id="GO:0005929">
    <property type="term" value="C:cilium"/>
    <property type="evidence" value="ECO:0007669"/>
    <property type="project" value="UniProtKB-SubCell"/>
</dbReference>
<comment type="caution">
    <text evidence="9">The sequence shown here is derived from an EMBL/GenBank/DDBJ whole genome shotgun (WGS) entry which is preliminary data.</text>
</comment>
<comment type="subcellular location">
    <subcellularLocation>
        <location evidence="1">Cell projection</location>
        <location evidence="1">Cilium</location>
    </subcellularLocation>
</comment>
<dbReference type="PROSITE" id="PS50082">
    <property type="entry name" value="WD_REPEATS_2"/>
    <property type="match status" value="1"/>
</dbReference>
<keyword evidence="10" id="KW-1185">Reference proteome</keyword>
<dbReference type="InterPro" id="IPR015943">
    <property type="entry name" value="WD40/YVTN_repeat-like_dom_sf"/>
</dbReference>
<evidence type="ECO:0008006" key="11">
    <source>
        <dbReference type="Google" id="ProtNLM"/>
    </source>
</evidence>
<dbReference type="InterPro" id="IPR056155">
    <property type="entry name" value="Beta-prop_IFT140_2nd"/>
</dbReference>
<reference evidence="9 10" key="1">
    <citation type="submission" date="2024-09" db="EMBL/GenBank/DDBJ databases">
        <title>A chromosome-level genome assembly of Gray's grenadier anchovy, Coilia grayii.</title>
        <authorList>
            <person name="Fu Z."/>
        </authorList>
    </citation>
    <scope>NUCLEOTIDE SEQUENCE [LARGE SCALE GENOMIC DNA]</scope>
    <source>
        <strain evidence="9">G4</strain>
        <tissue evidence="9">Muscle</tissue>
    </source>
</reference>
<dbReference type="Proteomes" id="UP001591681">
    <property type="component" value="Unassembled WGS sequence"/>
</dbReference>
<name>A0ABD1IU80_9TELE</name>
<dbReference type="AlphaFoldDB" id="A0ABD1IU80"/>
<evidence type="ECO:0000256" key="5">
    <source>
        <dbReference type="ARBA" id="ARBA00023273"/>
    </source>
</evidence>
<sequence length="787" mass="86308">MAVYFDHRIEAPENSGTPFLVAWHSTQPVLAVGSISPATGGSVNLYHQNGERVELCKIERSCSPSVLRWHPSKPVLCVGWETGEVVLLTHPTGETTPLPQNTHTSGITLLEWSHSGGRLVTGDQAGVLALWKVDARGRFQGSHVVKQEYGKPLTCCIYKPTVPAEDVALLARAAVSGDETALDMFNWKKTGRGPPRQDTLQLYCSTADGCVHSVDERGRSVCVLTVEGAVQKLVYVERKAVLAVVTDSLMLSQFSLMPDGGVHELSKVKLSGRGGHNMDIVWTESGLLITAAGEAFIRLWDLEKDDNYILSLEENLGFEKGELLNCVSYCAAKEILAAGTSKGRVALWRMATTSDSKGDSTTQWKLQTPTEVEGNVSQLQWGSSLWSLAVCTGTSVQILCEQLLCSHFSQQVAAVQLTPNAISLAYFSTDTHLMLRTETHVRAVQVAKDSVTVWNGKYVTVYESAGASLRSTGSFQCESPALAIYEDNIYTVEPNRVQVRTPQGTVKQLLTFSEAEGNPVLLNVCKSYLAVGTDTAHVRVFDLTCREAKPMCNAKSLREVIPNLGALRSVKCNASGNQVSLLVTQVNGRPDHKVYFYDVEMDTVTHFDFFTGRPPSAFSQSEDGESNQCVEADLRKRYPISQFWDETEPRLFACEAAPLNFDLQQDSQSEKADVLVVTFFVTQEHGLLLQDSSPKPAASQSLLALDAPYYYYTCKPGEGSEVGEPSASPQMVVRRALRDFTGLENCDKPTRDALLNFSFYLTISDMDEAFKAIKLIKRAECGSVCTL</sequence>
<evidence type="ECO:0000256" key="3">
    <source>
        <dbReference type="ARBA" id="ARBA00022737"/>
    </source>
</evidence>
<dbReference type="EMBL" id="JBHFQA010000023">
    <property type="protein sequence ID" value="KAL2078523.1"/>
    <property type="molecule type" value="Genomic_DNA"/>
</dbReference>
<feature type="domain" description="IFT140 second beta-propeller" evidence="8">
    <location>
        <begin position="410"/>
        <end position="715"/>
    </location>
</feature>
<dbReference type="FunFam" id="2.130.10.10:FF:000811">
    <property type="entry name" value="Intraflagellar transport 140"/>
    <property type="match status" value="1"/>
</dbReference>
<protein>
    <recommendedName>
        <fullName evidence="11">Intraflagellar transport protein 140 homolog</fullName>
    </recommendedName>
</protein>
<feature type="repeat" description="WD" evidence="6">
    <location>
        <begin position="100"/>
        <end position="134"/>
    </location>
</feature>
<evidence type="ECO:0000256" key="2">
    <source>
        <dbReference type="ARBA" id="ARBA00022574"/>
    </source>
</evidence>
<dbReference type="SUPFAM" id="SSF82171">
    <property type="entry name" value="DPP6 N-terminal domain-like"/>
    <property type="match status" value="1"/>
</dbReference>
<keyword evidence="4" id="KW-0969">Cilium</keyword>
<dbReference type="InterPro" id="IPR001680">
    <property type="entry name" value="WD40_rpt"/>
</dbReference>
<dbReference type="Pfam" id="PF23383">
    <property type="entry name" value="Beta-prop_IFT140_1st"/>
    <property type="match status" value="1"/>
</dbReference>
<dbReference type="SMART" id="SM00320">
    <property type="entry name" value="WD40"/>
    <property type="match status" value="4"/>
</dbReference>
<evidence type="ECO:0000256" key="1">
    <source>
        <dbReference type="ARBA" id="ARBA00004138"/>
    </source>
</evidence>
<evidence type="ECO:0000313" key="10">
    <source>
        <dbReference type="Proteomes" id="UP001591681"/>
    </source>
</evidence>
<dbReference type="PANTHER" id="PTHR15722:SF7">
    <property type="entry name" value="INTRAFLAGELLAR TRANSPORT PROTEIN 140 HOMOLOG"/>
    <property type="match status" value="1"/>
</dbReference>
<keyword evidence="5" id="KW-0966">Cell projection</keyword>
<organism evidence="9 10">
    <name type="scientific">Coilia grayii</name>
    <name type="common">Gray's grenadier anchovy</name>
    <dbReference type="NCBI Taxonomy" id="363190"/>
    <lineage>
        <taxon>Eukaryota</taxon>
        <taxon>Metazoa</taxon>
        <taxon>Chordata</taxon>
        <taxon>Craniata</taxon>
        <taxon>Vertebrata</taxon>
        <taxon>Euteleostomi</taxon>
        <taxon>Actinopterygii</taxon>
        <taxon>Neopterygii</taxon>
        <taxon>Teleostei</taxon>
        <taxon>Clupei</taxon>
        <taxon>Clupeiformes</taxon>
        <taxon>Clupeoidei</taxon>
        <taxon>Engraulidae</taxon>
        <taxon>Coilinae</taxon>
        <taxon>Coilia</taxon>
    </lineage>
</organism>
<dbReference type="SUPFAM" id="SSF50978">
    <property type="entry name" value="WD40 repeat-like"/>
    <property type="match status" value="1"/>
</dbReference>
<evidence type="ECO:0000256" key="6">
    <source>
        <dbReference type="PROSITE-ProRule" id="PRU00221"/>
    </source>
</evidence>
<evidence type="ECO:0000256" key="4">
    <source>
        <dbReference type="ARBA" id="ARBA00023069"/>
    </source>
</evidence>
<feature type="domain" description="IFT140 first beta-propeller" evidence="7">
    <location>
        <begin position="2"/>
        <end position="402"/>
    </location>
</feature>